<feature type="chain" id="PRO_5004824039" description="Biotrophy-associated secreted protein 2" evidence="2">
    <location>
        <begin position="20"/>
        <end position="237"/>
    </location>
</feature>
<keyword evidence="4" id="KW-1185">Reference proteome</keyword>
<dbReference type="RefSeq" id="XP_008714498.1">
    <property type="nucleotide sequence ID" value="XM_008716276.1"/>
</dbReference>
<dbReference type="Proteomes" id="UP000030752">
    <property type="component" value="Unassembled WGS sequence"/>
</dbReference>
<protein>
    <recommendedName>
        <fullName evidence="5">Biotrophy-associated secreted protein 2</fullName>
    </recommendedName>
</protein>
<dbReference type="VEuPathDB" id="FungiDB:HMPREF1541_01920"/>
<feature type="region of interest" description="Disordered" evidence="1">
    <location>
        <begin position="78"/>
        <end position="129"/>
    </location>
</feature>
<organism evidence="3 4">
    <name type="scientific">Cyphellophora europaea (strain CBS 101466)</name>
    <name type="common">Phialophora europaea</name>
    <dbReference type="NCBI Taxonomy" id="1220924"/>
    <lineage>
        <taxon>Eukaryota</taxon>
        <taxon>Fungi</taxon>
        <taxon>Dikarya</taxon>
        <taxon>Ascomycota</taxon>
        <taxon>Pezizomycotina</taxon>
        <taxon>Eurotiomycetes</taxon>
        <taxon>Chaetothyriomycetidae</taxon>
        <taxon>Chaetothyriales</taxon>
        <taxon>Cyphellophoraceae</taxon>
        <taxon>Cyphellophora</taxon>
    </lineage>
</organism>
<feature type="signal peptide" evidence="2">
    <location>
        <begin position="1"/>
        <end position="19"/>
    </location>
</feature>
<dbReference type="eggNOG" id="ENOG502S1KA">
    <property type="taxonomic scope" value="Eukaryota"/>
</dbReference>
<dbReference type="GeneID" id="19969259"/>
<dbReference type="PROSITE" id="PS51257">
    <property type="entry name" value="PROKAR_LIPOPROTEIN"/>
    <property type="match status" value="1"/>
</dbReference>
<gene>
    <name evidence="3" type="ORF">HMPREF1541_01920</name>
</gene>
<dbReference type="OrthoDB" id="2132010at2759"/>
<evidence type="ECO:0000313" key="3">
    <source>
        <dbReference type="EMBL" id="ETN42762.1"/>
    </source>
</evidence>
<evidence type="ECO:0000256" key="2">
    <source>
        <dbReference type="SAM" id="SignalP"/>
    </source>
</evidence>
<dbReference type="EMBL" id="KB822718">
    <property type="protein sequence ID" value="ETN42762.1"/>
    <property type="molecule type" value="Genomic_DNA"/>
</dbReference>
<keyword evidence="2" id="KW-0732">Signal</keyword>
<feature type="compositionally biased region" description="Low complexity" evidence="1">
    <location>
        <begin position="86"/>
        <end position="123"/>
    </location>
</feature>
<dbReference type="AlphaFoldDB" id="W2S259"/>
<accession>W2S259</accession>
<dbReference type="HOGENOM" id="CLU_117748_0_0_1"/>
<evidence type="ECO:0000256" key="1">
    <source>
        <dbReference type="SAM" id="MobiDB-lite"/>
    </source>
</evidence>
<evidence type="ECO:0000313" key="4">
    <source>
        <dbReference type="Proteomes" id="UP000030752"/>
    </source>
</evidence>
<reference evidence="3 4" key="1">
    <citation type="submission" date="2013-03" db="EMBL/GenBank/DDBJ databases">
        <title>The Genome Sequence of Phialophora europaea CBS 101466.</title>
        <authorList>
            <consortium name="The Broad Institute Genomics Platform"/>
            <person name="Cuomo C."/>
            <person name="de Hoog S."/>
            <person name="Gorbushina A."/>
            <person name="Walker B."/>
            <person name="Young S.K."/>
            <person name="Zeng Q."/>
            <person name="Gargeya S."/>
            <person name="Fitzgerald M."/>
            <person name="Haas B."/>
            <person name="Abouelleil A."/>
            <person name="Allen A.W."/>
            <person name="Alvarado L."/>
            <person name="Arachchi H.M."/>
            <person name="Berlin A.M."/>
            <person name="Chapman S.B."/>
            <person name="Gainer-Dewar J."/>
            <person name="Goldberg J."/>
            <person name="Griggs A."/>
            <person name="Gujja S."/>
            <person name="Hansen M."/>
            <person name="Howarth C."/>
            <person name="Imamovic A."/>
            <person name="Ireland A."/>
            <person name="Larimer J."/>
            <person name="McCowan C."/>
            <person name="Murphy C."/>
            <person name="Pearson M."/>
            <person name="Poon T.W."/>
            <person name="Priest M."/>
            <person name="Roberts A."/>
            <person name="Saif S."/>
            <person name="Shea T."/>
            <person name="Sisk P."/>
            <person name="Sykes S."/>
            <person name="Wortman J."/>
            <person name="Nusbaum C."/>
            <person name="Birren B."/>
        </authorList>
    </citation>
    <scope>NUCLEOTIDE SEQUENCE [LARGE SCALE GENOMIC DNA]</scope>
    <source>
        <strain evidence="3 4">CBS 101466</strain>
    </source>
</reference>
<dbReference type="InParanoid" id="W2S259"/>
<proteinExistence type="predicted"/>
<evidence type="ECO:0008006" key="5">
    <source>
        <dbReference type="Google" id="ProtNLM"/>
    </source>
</evidence>
<name>W2S259_CYPE1</name>
<sequence>MVRIAVSLITLGLATLISAQGTGTQFITGACTSDADCASGCCGFQSGKCAGAVVALERDGGCGFGDAQSNDNAARQLGFTGAFTPSSGSGNGNAQANGSGNANAGSTGAASAGAAQNSNPPAGMGNGNGANNGAANSGAANNGAAASNSGAGAGAGAGGAAAAAGSNGAGSQFITGPCSGDADCASGCCGFNSGKCAGPVVAQERDGGCGFGSGQPNDNAAQAFRAGQRRGLEYQWE</sequence>